<dbReference type="Proteomes" id="UP001295740">
    <property type="component" value="Unassembled WGS sequence"/>
</dbReference>
<dbReference type="PANTHER" id="PTHR14614:SF156">
    <property type="entry name" value="PROTEIN-LYSINE N-METHYLTRANSFERASE EFM2"/>
    <property type="match status" value="1"/>
</dbReference>
<gene>
    <name evidence="1" type="ORF">KHLLAP_LOCUS457</name>
</gene>
<dbReference type="SUPFAM" id="SSF53335">
    <property type="entry name" value="S-adenosyl-L-methionine-dependent methyltransferases"/>
    <property type="match status" value="1"/>
</dbReference>
<dbReference type="InterPro" id="IPR029063">
    <property type="entry name" value="SAM-dependent_MTases_sf"/>
</dbReference>
<dbReference type="PANTHER" id="PTHR14614">
    <property type="entry name" value="HEPATOCELLULAR CARCINOMA-ASSOCIATED ANTIGEN"/>
    <property type="match status" value="1"/>
</dbReference>
<comment type="caution">
    <text evidence="1">The sequence shown here is derived from an EMBL/GenBank/DDBJ whole genome shotgun (WGS) entry which is preliminary data.</text>
</comment>
<protein>
    <submittedName>
        <fullName evidence="1">Uu.00g028420.m01.CDS01</fullName>
    </submittedName>
</protein>
<dbReference type="GO" id="GO:0005829">
    <property type="term" value="C:cytosol"/>
    <property type="evidence" value="ECO:0007669"/>
    <property type="project" value="TreeGrafter"/>
</dbReference>
<evidence type="ECO:0000313" key="2">
    <source>
        <dbReference type="Proteomes" id="UP001295740"/>
    </source>
</evidence>
<dbReference type="Gene3D" id="3.40.50.150">
    <property type="entry name" value="Vaccinia Virus protein VP39"/>
    <property type="match status" value="1"/>
</dbReference>
<keyword evidence="2" id="KW-1185">Reference proteome</keyword>
<reference evidence="1" key="1">
    <citation type="submission" date="2023-10" db="EMBL/GenBank/DDBJ databases">
        <authorList>
            <person name="Hackl T."/>
        </authorList>
    </citation>
    <scope>NUCLEOTIDE SEQUENCE</scope>
</reference>
<accession>A0AAI8V7S9</accession>
<organism evidence="1 2">
    <name type="scientific">Anthostomella pinea</name>
    <dbReference type="NCBI Taxonomy" id="933095"/>
    <lineage>
        <taxon>Eukaryota</taxon>
        <taxon>Fungi</taxon>
        <taxon>Dikarya</taxon>
        <taxon>Ascomycota</taxon>
        <taxon>Pezizomycotina</taxon>
        <taxon>Sordariomycetes</taxon>
        <taxon>Xylariomycetidae</taxon>
        <taxon>Xylariales</taxon>
        <taxon>Xylariaceae</taxon>
        <taxon>Anthostomella</taxon>
    </lineage>
</organism>
<evidence type="ECO:0000313" key="1">
    <source>
        <dbReference type="EMBL" id="CAJ2499989.1"/>
    </source>
</evidence>
<sequence>MANLPDSPADFPQVWQKPSFEELLACLKSLHVEPPIWKPTTSRKIILENRQDSARFRREVTTYLSSVVSSSFAWIEDDDQKEVLWDEASKRLSERCGRVGMGEIVRRWPFENRQPAHFELIIREPPMTGDSIGHKTWGSSYLMAQQLDKVASGPLAHLLGSRRPDSSLDVLELGSGTGLLGLAAAAMWQANVVLSDLPSIMANLEFNIDGNRQTIEALGGTLSSGPLTWGSEAGNAERFAKKHQFKLVIVADPLYDDDHPELLSSAVTNHLSEDPDARAIIMVPQRDSTTKRLTARFRTRMVEGVSPLRVLEEHTLACQDDWDEDEETPEVQCWWGVFGRQDKDSLSLSK</sequence>
<dbReference type="GO" id="GO:0008757">
    <property type="term" value="F:S-adenosylmethionine-dependent methyltransferase activity"/>
    <property type="evidence" value="ECO:0007669"/>
    <property type="project" value="UniProtKB-ARBA"/>
</dbReference>
<name>A0AAI8V7S9_9PEZI</name>
<dbReference type="Pfam" id="PF10294">
    <property type="entry name" value="Methyltransf_16"/>
    <property type="match status" value="1"/>
</dbReference>
<dbReference type="InterPro" id="IPR019410">
    <property type="entry name" value="Methyltransf_16"/>
</dbReference>
<dbReference type="EMBL" id="CAUWAG010000003">
    <property type="protein sequence ID" value="CAJ2499989.1"/>
    <property type="molecule type" value="Genomic_DNA"/>
</dbReference>
<dbReference type="AlphaFoldDB" id="A0AAI8V7S9"/>
<proteinExistence type="predicted"/>